<keyword evidence="2" id="KW-1185">Reference proteome</keyword>
<dbReference type="OrthoDB" id="4231052at2759"/>
<organism evidence="1 2">
    <name type="scientific">Amniculicola lignicola CBS 123094</name>
    <dbReference type="NCBI Taxonomy" id="1392246"/>
    <lineage>
        <taxon>Eukaryota</taxon>
        <taxon>Fungi</taxon>
        <taxon>Dikarya</taxon>
        <taxon>Ascomycota</taxon>
        <taxon>Pezizomycotina</taxon>
        <taxon>Dothideomycetes</taxon>
        <taxon>Pleosporomycetidae</taxon>
        <taxon>Pleosporales</taxon>
        <taxon>Amniculicolaceae</taxon>
        <taxon>Amniculicola</taxon>
    </lineage>
</organism>
<dbReference type="EMBL" id="ML977743">
    <property type="protein sequence ID" value="KAF1992978.1"/>
    <property type="molecule type" value="Genomic_DNA"/>
</dbReference>
<sequence length="88" mass="9635">NIAVQITAVQMGSNVQDHLVNDPSNPNSCACGWYVYYSSVCGHVYQEMPYRCGARTTPSGKSGFCTTPAPKILSRYRRSILGVDFANL</sequence>
<protein>
    <submittedName>
        <fullName evidence="1">Uncharacterized protein</fullName>
    </submittedName>
</protein>
<evidence type="ECO:0000313" key="1">
    <source>
        <dbReference type="EMBL" id="KAF1992978.1"/>
    </source>
</evidence>
<dbReference type="Proteomes" id="UP000799779">
    <property type="component" value="Unassembled WGS sequence"/>
</dbReference>
<reference evidence="1" key="1">
    <citation type="journal article" date="2020" name="Stud. Mycol.">
        <title>101 Dothideomycetes genomes: a test case for predicting lifestyles and emergence of pathogens.</title>
        <authorList>
            <person name="Haridas S."/>
            <person name="Albert R."/>
            <person name="Binder M."/>
            <person name="Bloem J."/>
            <person name="Labutti K."/>
            <person name="Salamov A."/>
            <person name="Andreopoulos B."/>
            <person name="Baker S."/>
            <person name="Barry K."/>
            <person name="Bills G."/>
            <person name="Bluhm B."/>
            <person name="Cannon C."/>
            <person name="Castanera R."/>
            <person name="Culley D."/>
            <person name="Daum C."/>
            <person name="Ezra D."/>
            <person name="Gonzalez J."/>
            <person name="Henrissat B."/>
            <person name="Kuo A."/>
            <person name="Liang C."/>
            <person name="Lipzen A."/>
            <person name="Lutzoni F."/>
            <person name="Magnuson J."/>
            <person name="Mondo S."/>
            <person name="Nolan M."/>
            <person name="Ohm R."/>
            <person name="Pangilinan J."/>
            <person name="Park H.-J."/>
            <person name="Ramirez L."/>
            <person name="Alfaro M."/>
            <person name="Sun H."/>
            <person name="Tritt A."/>
            <person name="Yoshinaga Y."/>
            <person name="Zwiers L.-H."/>
            <person name="Turgeon B."/>
            <person name="Goodwin S."/>
            <person name="Spatafora J."/>
            <person name="Crous P."/>
            <person name="Grigoriev I."/>
        </authorList>
    </citation>
    <scope>NUCLEOTIDE SEQUENCE</scope>
    <source>
        <strain evidence="1">CBS 123094</strain>
    </source>
</reference>
<name>A0A6A5VW85_9PLEO</name>
<gene>
    <name evidence="1" type="ORF">P154DRAFT_451439</name>
</gene>
<feature type="non-terminal residue" evidence="1">
    <location>
        <position position="1"/>
    </location>
</feature>
<evidence type="ECO:0000313" key="2">
    <source>
        <dbReference type="Proteomes" id="UP000799779"/>
    </source>
</evidence>
<dbReference type="AlphaFoldDB" id="A0A6A5VW85"/>
<accession>A0A6A5VW85</accession>
<proteinExistence type="predicted"/>